<dbReference type="InterPro" id="IPR051677">
    <property type="entry name" value="AfsR-DnrI-RedD_regulator"/>
</dbReference>
<dbReference type="Gene3D" id="1.25.40.10">
    <property type="entry name" value="Tetratricopeptide repeat domain"/>
    <property type="match status" value="1"/>
</dbReference>
<reference evidence="1 2" key="1">
    <citation type="submission" date="2020-11" db="EMBL/GenBank/DDBJ databases">
        <authorList>
            <person name="Lassalle F."/>
        </authorList>
    </citation>
    <scope>NUCLEOTIDE SEQUENCE [LARGE SCALE GENOMIC DNA]</scope>
    <source>
        <strain evidence="1 2">JC140</strain>
    </source>
</reference>
<dbReference type="SUPFAM" id="SSF48452">
    <property type="entry name" value="TPR-like"/>
    <property type="match status" value="1"/>
</dbReference>
<organism evidence="1 2">
    <name type="scientific">Pseudorhizobium endolithicum</name>
    <dbReference type="NCBI Taxonomy" id="1191678"/>
    <lineage>
        <taxon>Bacteria</taxon>
        <taxon>Pseudomonadati</taxon>
        <taxon>Pseudomonadota</taxon>
        <taxon>Alphaproteobacteria</taxon>
        <taxon>Hyphomicrobiales</taxon>
        <taxon>Rhizobiaceae</taxon>
        <taxon>Rhizobium/Agrobacterium group</taxon>
        <taxon>Pseudorhizobium</taxon>
    </lineage>
</organism>
<protein>
    <submittedName>
        <fullName evidence="1">SARP family transcriptional regulator</fullName>
    </submittedName>
</protein>
<dbReference type="EMBL" id="CABFWF030000018">
    <property type="protein sequence ID" value="CAD7054193.1"/>
    <property type="molecule type" value="Genomic_DNA"/>
</dbReference>
<accession>A0ABN7JYG4</accession>
<keyword evidence="2" id="KW-1185">Reference proteome</keyword>
<dbReference type="InterPro" id="IPR016032">
    <property type="entry name" value="Sig_transdc_resp-reg_C-effctor"/>
</dbReference>
<dbReference type="Proteomes" id="UP000606921">
    <property type="component" value="Unassembled WGS sequence"/>
</dbReference>
<dbReference type="PANTHER" id="PTHR35807">
    <property type="entry name" value="TRANSCRIPTIONAL REGULATOR REDD-RELATED"/>
    <property type="match status" value="1"/>
</dbReference>
<name>A0ABN7JYG4_9HYPH</name>
<comment type="caution">
    <text evidence="1">The sequence shown here is derived from an EMBL/GenBank/DDBJ whole genome shotgun (WGS) entry which is preliminary data.</text>
</comment>
<dbReference type="InterPro" id="IPR036388">
    <property type="entry name" value="WH-like_DNA-bd_sf"/>
</dbReference>
<evidence type="ECO:0000313" key="2">
    <source>
        <dbReference type="Proteomes" id="UP000606921"/>
    </source>
</evidence>
<evidence type="ECO:0000313" key="1">
    <source>
        <dbReference type="EMBL" id="CAD7054193.1"/>
    </source>
</evidence>
<dbReference type="SUPFAM" id="SSF46894">
    <property type="entry name" value="C-terminal effector domain of the bipartite response regulators"/>
    <property type="match status" value="1"/>
</dbReference>
<dbReference type="InterPro" id="IPR011990">
    <property type="entry name" value="TPR-like_helical_dom_sf"/>
</dbReference>
<gene>
    <name evidence="1" type="ORF">REJC140_02112</name>
</gene>
<proteinExistence type="predicted"/>
<dbReference type="Gene3D" id="1.10.10.10">
    <property type="entry name" value="Winged helix-like DNA-binding domain superfamily/Winged helix DNA-binding domain"/>
    <property type="match status" value="1"/>
</dbReference>
<sequence>MHRAEGIRAEYRLYLLGSFALTDRDGTSLAPKSQKTQALLAMLALSRRGSRSRVWLRDKLWSDRPEEQASASLRQALLEIRKSLGPARDLVRADKLTVWLDLDRVELDINQATASESACDQLLEGMDVRDPEFEEWLTLERQNWQTRVQRDREGGDARYLERPSDLALSGDLSPFGQYQRAGTDVLVRGAREETTSFDATPLRPVLMRLQPPQVIGLGDKGRIVALRLQTLLTRSLSETLGIGVADLSFDTHSAPGIEADPSPANLLPITVKMRLTFEGDAVLAQAVIRRRSDGVHIWSGEQLASRFAVRCGSMSELHPIITQIVDQVGQYLLSPWVEDSSCAGADLIHAIDSIFRLSRDDLARAERLLDRCIRQSPDGAAFAWQAFIRTFQVGQRFSMADAGITEEARDLSRRALELDPANPVSLALVGHVHSFLFAEYERASHLFEKAIHLNPAQPLGWDLYAMLHCFTGQPTKAVAISNWVRQLVTHSRYKYYFDTTRCVSAALAGDYAAAIAAGEEALMERPQFNSVLRYLAASHAHANHTHEAQNYLMRLQAIEPDVSISALRESRYPLLGTEGGQLLIEGLVKAGIRSQ</sequence>